<evidence type="ECO:0000313" key="2">
    <source>
        <dbReference type="EMBL" id="SDY33251.1"/>
    </source>
</evidence>
<organism evidence="2 3">
    <name type="scientific">Halobellus clavatus</name>
    <dbReference type="NCBI Taxonomy" id="660517"/>
    <lineage>
        <taxon>Archaea</taxon>
        <taxon>Methanobacteriati</taxon>
        <taxon>Methanobacteriota</taxon>
        <taxon>Stenosarchaea group</taxon>
        <taxon>Halobacteria</taxon>
        <taxon>Halobacteriales</taxon>
        <taxon>Haloferacaceae</taxon>
        <taxon>Halobellus</taxon>
    </lineage>
</organism>
<dbReference type="EMBL" id="FNPB01000011">
    <property type="protein sequence ID" value="SDY33251.1"/>
    <property type="molecule type" value="Genomic_DNA"/>
</dbReference>
<evidence type="ECO:0000313" key="3">
    <source>
        <dbReference type="Proteomes" id="UP000199170"/>
    </source>
</evidence>
<dbReference type="AlphaFoldDB" id="A0A1H3IZX2"/>
<evidence type="ECO:0000256" key="1">
    <source>
        <dbReference type="SAM" id="MobiDB-lite"/>
    </source>
</evidence>
<gene>
    <name evidence="2" type="ORF">SAMN04487946_11197</name>
</gene>
<sequence>MAKKTQMPTTSDDIPFPLLERGDVVRLKESYELAPSRHLATDTGATAVALAATSIDPDDLPDHLDIEHLLHSPRYEEIDSAPPVRTFTHGIVAEVATRYPARDFDLPDGRIVDYQNVGRGPPRNVALFLFNPETGLILLDRGAGETGRPTFVDFHAQRLILVQKHNEAYSHREIDIAAVYNLWGITDIVDTLAGDETDKPTEPQPLIPLTGGDPASAASDSWLSVDPDRLIRSLAAEAQERFQNKSPDLYDAIHDTIESNRADIWCGLSFVEQMALADQLTEMYNLEDAYETEQASEAPYGSEDWREAILSGYSWHILQSAIVAVLDADHDDL</sequence>
<reference evidence="3" key="1">
    <citation type="submission" date="2016-10" db="EMBL/GenBank/DDBJ databases">
        <authorList>
            <person name="Varghese N."/>
            <person name="Submissions S."/>
        </authorList>
    </citation>
    <scope>NUCLEOTIDE SEQUENCE [LARGE SCALE GENOMIC DNA]</scope>
    <source>
        <strain evidence="3">CGMCC 1.10118</strain>
    </source>
</reference>
<accession>A0A1H3IZX2</accession>
<feature type="region of interest" description="Disordered" evidence="1">
    <location>
        <begin position="194"/>
        <end position="213"/>
    </location>
</feature>
<name>A0A1H3IZX2_9EURY</name>
<proteinExistence type="predicted"/>
<protein>
    <submittedName>
        <fullName evidence="2">Uncharacterized protein</fullName>
    </submittedName>
</protein>
<keyword evidence="3" id="KW-1185">Reference proteome</keyword>
<dbReference type="STRING" id="660517.SAMN04487946_11197"/>
<dbReference type="Proteomes" id="UP000199170">
    <property type="component" value="Unassembled WGS sequence"/>
</dbReference>